<dbReference type="InterPro" id="IPR013249">
    <property type="entry name" value="RNA_pol_sigma70_r4_t2"/>
</dbReference>
<proteinExistence type="inferred from homology"/>
<dbReference type="PANTHER" id="PTHR43133">
    <property type="entry name" value="RNA POLYMERASE ECF-TYPE SIGMA FACTO"/>
    <property type="match status" value="1"/>
</dbReference>
<dbReference type="InterPro" id="IPR013324">
    <property type="entry name" value="RNA_pol_sigma_r3/r4-like"/>
</dbReference>
<name>A0A7S9Q0L0_9SPHI</name>
<dbReference type="Proteomes" id="UP000594759">
    <property type="component" value="Chromosome"/>
</dbReference>
<accession>A0A7S9Q0L0</accession>
<dbReference type="GO" id="GO:0016987">
    <property type="term" value="F:sigma factor activity"/>
    <property type="evidence" value="ECO:0007669"/>
    <property type="project" value="UniProtKB-KW"/>
</dbReference>
<dbReference type="GO" id="GO:0006352">
    <property type="term" value="P:DNA-templated transcription initiation"/>
    <property type="evidence" value="ECO:0007669"/>
    <property type="project" value="InterPro"/>
</dbReference>
<evidence type="ECO:0000313" key="8">
    <source>
        <dbReference type="Proteomes" id="UP000594759"/>
    </source>
</evidence>
<dbReference type="Gene3D" id="1.10.1740.10">
    <property type="match status" value="1"/>
</dbReference>
<dbReference type="NCBIfam" id="TIGR02937">
    <property type="entry name" value="sigma70-ECF"/>
    <property type="match status" value="1"/>
</dbReference>
<dbReference type="GO" id="GO:0003677">
    <property type="term" value="F:DNA binding"/>
    <property type="evidence" value="ECO:0007669"/>
    <property type="project" value="InterPro"/>
</dbReference>
<evidence type="ECO:0000313" key="7">
    <source>
        <dbReference type="EMBL" id="QPH40896.1"/>
    </source>
</evidence>
<dbReference type="InterPro" id="IPR014327">
    <property type="entry name" value="RNA_pol_sigma70_bacteroid"/>
</dbReference>
<evidence type="ECO:0000259" key="5">
    <source>
        <dbReference type="Pfam" id="PF04542"/>
    </source>
</evidence>
<gene>
    <name evidence="7" type="ORF">IZT61_06420</name>
</gene>
<dbReference type="NCBIfam" id="TIGR02985">
    <property type="entry name" value="Sig70_bacteroi1"/>
    <property type="match status" value="1"/>
</dbReference>
<dbReference type="RefSeq" id="WP_196100350.1">
    <property type="nucleotide sequence ID" value="NZ_CP064939.1"/>
</dbReference>
<dbReference type="AlphaFoldDB" id="A0A7S9Q0L0"/>
<sequence length="208" mass="23809">MSEKELKILTLFKKIEQGNKSAFNELFGLYYHKLLCLAMQYVKNLESAEEITSELFVKLWLKRANLPRVSNPQIYLYTSIKNACLNLIRSEKRRKLIFSPWSTAKPSVEPAMVTDVSGLVDQELFRLLNEAVAGLPEQRRMIFIMIKEDGLKSKAVAEIMGVSIRTVENQLYKAVKSLADTLSTYLGYHPQAKKVRNTAAQRVLSFFL</sequence>
<evidence type="ECO:0000256" key="4">
    <source>
        <dbReference type="ARBA" id="ARBA00023163"/>
    </source>
</evidence>
<reference evidence="7 8" key="1">
    <citation type="submission" date="2020-11" db="EMBL/GenBank/DDBJ databases">
        <title>Pedobacter endophytica, an endophytic bacteria isolated form Carex pumila.</title>
        <authorList>
            <person name="Peng Y."/>
            <person name="Jiang L."/>
            <person name="Lee J."/>
        </authorList>
    </citation>
    <scope>NUCLEOTIDE SEQUENCE [LARGE SCALE GENOMIC DNA]</scope>
    <source>
        <strain evidence="7 8">JBR3-12</strain>
    </source>
</reference>
<protein>
    <submittedName>
        <fullName evidence="7">RNA polymerase sigma-70 factor</fullName>
    </submittedName>
</protein>
<dbReference type="Pfam" id="PF04542">
    <property type="entry name" value="Sigma70_r2"/>
    <property type="match status" value="1"/>
</dbReference>
<dbReference type="Pfam" id="PF08281">
    <property type="entry name" value="Sigma70_r4_2"/>
    <property type="match status" value="1"/>
</dbReference>
<dbReference type="Gene3D" id="1.10.10.10">
    <property type="entry name" value="Winged helix-like DNA-binding domain superfamily/Winged helix DNA-binding domain"/>
    <property type="match status" value="1"/>
</dbReference>
<dbReference type="InterPro" id="IPR014284">
    <property type="entry name" value="RNA_pol_sigma-70_dom"/>
</dbReference>
<dbReference type="InterPro" id="IPR039425">
    <property type="entry name" value="RNA_pol_sigma-70-like"/>
</dbReference>
<keyword evidence="2" id="KW-0805">Transcription regulation</keyword>
<dbReference type="SUPFAM" id="SSF88659">
    <property type="entry name" value="Sigma3 and sigma4 domains of RNA polymerase sigma factors"/>
    <property type="match status" value="1"/>
</dbReference>
<dbReference type="InterPro" id="IPR007627">
    <property type="entry name" value="RNA_pol_sigma70_r2"/>
</dbReference>
<feature type="domain" description="RNA polymerase sigma-70 region 2" evidence="5">
    <location>
        <begin position="27"/>
        <end position="94"/>
    </location>
</feature>
<dbReference type="InterPro" id="IPR036388">
    <property type="entry name" value="WH-like_DNA-bd_sf"/>
</dbReference>
<dbReference type="PANTHER" id="PTHR43133:SF46">
    <property type="entry name" value="RNA POLYMERASE SIGMA-70 FACTOR ECF SUBFAMILY"/>
    <property type="match status" value="1"/>
</dbReference>
<dbReference type="KEGG" id="pex:IZT61_06420"/>
<keyword evidence="3" id="KW-0731">Sigma factor</keyword>
<comment type="similarity">
    <text evidence="1">Belongs to the sigma-70 factor family. ECF subfamily.</text>
</comment>
<keyword evidence="4" id="KW-0804">Transcription</keyword>
<dbReference type="SUPFAM" id="SSF88946">
    <property type="entry name" value="Sigma2 domain of RNA polymerase sigma factors"/>
    <property type="match status" value="1"/>
</dbReference>
<evidence type="ECO:0000256" key="2">
    <source>
        <dbReference type="ARBA" id="ARBA00023015"/>
    </source>
</evidence>
<dbReference type="InterPro" id="IPR013325">
    <property type="entry name" value="RNA_pol_sigma_r2"/>
</dbReference>
<evidence type="ECO:0000256" key="3">
    <source>
        <dbReference type="ARBA" id="ARBA00023082"/>
    </source>
</evidence>
<dbReference type="EMBL" id="CP064939">
    <property type="protein sequence ID" value="QPH40896.1"/>
    <property type="molecule type" value="Genomic_DNA"/>
</dbReference>
<feature type="domain" description="RNA polymerase sigma factor 70 region 4 type 2" evidence="6">
    <location>
        <begin position="127"/>
        <end position="178"/>
    </location>
</feature>
<evidence type="ECO:0000256" key="1">
    <source>
        <dbReference type="ARBA" id="ARBA00010641"/>
    </source>
</evidence>
<keyword evidence="8" id="KW-1185">Reference proteome</keyword>
<evidence type="ECO:0000259" key="6">
    <source>
        <dbReference type="Pfam" id="PF08281"/>
    </source>
</evidence>
<organism evidence="7 8">
    <name type="scientific">Pedobacter endophyticus</name>
    <dbReference type="NCBI Taxonomy" id="2789740"/>
    <lineage>
        <taxon>Bacteria</taxon>
        <taxon>Pseudomonadati</taxon>
        <taxon>Bacteroidota</taxon>
        <taxon>Sphingobacteriia</taxon>
        <taxon>Sphingobacteriales</taxon>
        <taxon>Sphingobacteriaceae</taxon>
        <taxon>Pedobacter</taxon>
    </lineage>
</organism>